<dbReference type="PANTHER" id="PTHR46825:SF11">
    <property type="entry name" value="PENICILLIN-BINDING PROTEIN 4"/>
    <property type="match status" value="1"/>
</dbReference>
<feature type="domain" description="Beta-lactamase-related" evidence="4">
    <location>
        <begin position="75"/>
        <end position="366"/>
    </location>
</feature>
<keyword evidence="3" id="KW-1133">Transmembrane helix</keyword>
<dbReference type="SUPFAM" id="SSF56601">
    <property type="entry name" value="beta-lactamase/transpeptidase-like"/>
    <property type="match status" value="1"/>
</dbReference>
<proteinExistence type="predicted"/>
<keyword evidence="3" id="KW-0812">Transmembrane</keyword>
<feature type="transmembrane region" description="Helical" evidence="3">
    <location>
        <begin position="12"/>
        <end position="33"/>
    </location>
</feature>
<evidence type="ECO:0000313" key="5">
    <source>
        <dbReference type="EMBL" id="MFC6202654.1"/>
    </source>
</evidence>
<dbReference type="Gene3D" id="3.40.710.10">
    <property type="entry name" value="DD-peptidase/beta-lactamase superfamily"/>
    <property type="match status" value="1"/>
</dbReference>
<dbReference type="RefSeq" id="WP_137616797.1">
    <property type="nucleotide sequence ID" value="NZ_BJDI01000011.1"/>
</dbReference>
<evidence type="ECO:0000256" key="2">
    <source>
        <dbReference type="ARBA" id="ARBA00023136"/>
    </source>
</evidence>
<keyword evidence="6" id="KW-1185">Reference proteome</keyword>
<comment type="subcellular location">
    <subcellularLocation>
        <location evidence="1">Membrane</location>
    </subcellularLocation>
</comment>
<dbReference type="EC" id="3.-.-.-" evidence="5"/>
<sequence length="401" mass="44179">MHYPRPKWRQRLIITILAIVGIAGLVAITTDIFQPQHPTAKKYPTTVVAKTKRASSESTTKTAAKKPLTTIVKNQTLDNYMTRLNFSGTILVVRDNHIVLRKGYGLRNREDKLPNEVSTPYYIGSAQKAIIATAILQLQDAHKLKVDDPVSKYLPDFPNGSQIKLRNLLTHTSGLVGHSETNEAITPKALVTDIEKQGIRSQPGQWHYLDSNYTVLAYLVEKISGQSLLPYLQKHIFKPAGIDSTGTYQTFDQVATHSTGYRIKNGSYVTPHLPDLSQLFGCGNLYMTASDMYRFDKALMSNRLISKAARKEMLTAGSSSTYGMGFYVNPGSYSSHGIVSGWNVTNNFSHSGGTYVVIMTNVQNGIKSLGQVTSNIYGILNRSEEPSKPVATSPSTTASSR</sequence>
<name>A0ABW1SN25_9LACO</name>
<evidence type="ECO:0000256" key="3">
    <source>
        <dbReference type="SAM" id="Phobius"/>
    </source>
</evidence>
<dbReference type="InterPro" id="IPR050491">
    <property type="entry name" value="AmpC-like"/>
</dbReference>
<dbReference type="PANTHER" id="PTHR46825">
    <property type="entry name" value="D-ALANYL-D-ALANINE-CARBOXYPEPTIDASE/ENDOPEPTIDASE AMPH"/>
    <property type="match status" value="1"/>
</dbReference>
<dbReference type="Pfam" id="PF00144">
    <property type="entry name" value="Beta-lactamase"/>
    <property type="match status" value="1"/>
</dbReference>
<dbReference type="InterPro" id="IPR001466">
    <property type="entry name" value="Beta-lactam-related"/>
</dbReference>
<accession>A0ABW1SN25</accession>
<protein>
    <submittedName>
        <fullName evidence="5">Serine hydrolase domain-containing protein</fullName>
        <ecNumber evidence="5">3.-.-.-</ecNumber>
    </submittedName>
</protein>
<dbReference type="EMBL" id="JBHSSE010000027">
    <property type="protein sequence ID" value="MFC6202654.1"/>
    <property type="molecule type" value="Genomic_DNA"/>
</dbReference>
<comment type="caution">
    <text evidence="5">The sequence shown here is derived from an EMBL/GenBank/DDBJ whole genome shotgun (WGS) entry which is preliminary data.</text>
</comment>
<reference evidence="6" key="1">
    <citation type="journal article" date="2019" name="Int. J. Syst. Evol. Microbiol.">
        <title>The Global Catalogue of Microorganisms (GCM) 10K type strain sequencing project: providing services to taxonomists for standard genome sequencing and annotation.</title>
        <authorList>
            <consortium name="The Broad Institute Genomics Platform"/>
            <consortium name="The Broad Institute Genome Sequencing Center for Infectious Disease"/>
            <person name="Wu L."/>
            <person name="Ma J."/>
        </authorList>
    </citation>
    <scope>NUCLEOTIDE SEQUENCE [LARGE SCALE GENOMIC DNA]</scope>
    <source>
        <strain evidence="6">CCM 8930</strain>
    </source>
</reference>
<keyword evidence="5" id="KW-0378">Hydrolase</keyword>
<gene>
    <name evidence="5" type="ORF">ACFP1L_12350</name>
</gene>
<organism evidence="5 6">
    <name type="scientific">Lactiplantibacillus nangangensis</name>
    <dbReference type="NCBI Taxonomy" id="2559917"/>
    <lineage>
        <taxon>Bacteria</taxon>
        <taxon>Bacillati</taxon>
        <taxon>Bacillota</taxon>
        <taxon>Bacilli</taxon>
        <taxon>Lactobacillales</taxon>
        <taxon>Lactobacillaceae</taxon>
        <taxon>Lactiplantibacillus</taxon>
    </lineage>
</organism>
<evidence type="ECO:0000259" key="4">
    <source>
        <dbReference type="Pfam" id="PF00144"/>
    </source>
</evidence>
<dbReference type="GO" id="GO:0016787">
    <property type="term" value="F:hydrolase activity"/>
    <property type="evidence" value="ECO:0007669"/>
    <property type="project" value="UniProtKB-KW"/>
</dbReference>
<evidence type="ECO:0000313" key="6">
    <source>
        <dbReference type="Proteomes" id="UP001596171"/>
    </source>
</evidence>
<dbReference type="InterPro" id="IPR012338">
    <property type="entry name" value="Beta-lactam/transpept-like"/>
</dbReference>
<keyword evidence="2 3" id="KW-0472">Membrane</keyword>
<evidence type="ECO:0000256" key="1">
    <source>
        <dbReference type="ARBA" id="ARBA00004370"/>
    </source>
</evidence>
<dbReference type="Proteomes" id="UP001596171">
    <property type="component" value="Unassembled WGS sequence"/>
</dbReference>